<dbReference type="InterPro" id="IPR036282">
    <property type="entry name" value="Glutathione-S-Trfase_C_sf"/>
</dbReference>
<proteinExistence type="predicted"/>
<dbReference type="SUPFAM" id="SSF52833">
    <property type="entry name" value="Thioredoxin-like"/>
    <property type="match status" value="1"/>
</dbReference>
<dbReference type="PROSITE" id="PS50405">
    <property type="entry name" value="GST_CTER"/>
    <property type="match status" value="1"/>
</dbReference>
<accession>A0AAJ0B2U4</accession>
<dbReference type="Pfam" id="PF14497">
    <property type="entry name" value="GST_C_3"/>
    <property type="match status" value="1"/>
</dbReference>
<dbReference type="PANTHER" id="PTHR11571">
    <property type="entry name" value="GLUTATHIONE S-TRANSFERASE"/>
    <property type="match status" value="1"/>
</dbReference>
<dbReference type="SUPFAM" id="SSF47616">
    <property type="entry name" value="GST C-terminal domain-like"/>
    <property type="match status" value="1"/>
</dbReference>
<dbReference type="InterPro" id="IPR004045">
    <property type="entry name" value="Glutathione_S-Trfase_N"/>
</dbReference>
<dbReference type="GO" id="GO:0004364">
    <property type="term" value="F:glutathione transferase activity"/>
    <property type="evidence" value="ECO:0007669"/>
    <property type="project" value="TreeGrafter"/>
</dbReference>
<dbReference type="InterPro" id="IPR010987">
    <property type="entry name" value="Glutathione-S-Trfase_C-like"/>
</dbReference>
<dbReference type="PROSITE" id="PS50404">
    <property type="entry name" value="GST_NTER"/>
    <property type="match status" value="1"/>
</dbReference>
<evidence type="ECO:0000259" key="1">
    <source>
        <dbReference type="PROSITE" id="PS50404"/>
    </source>
</evidence>
<dbReference type="InterPro" id="IPR004046">
    <property type="entry name" value="GST_C"/>
</dbReference>
<feature type="domain" description="GST C-terminal" evidence="2">
    <location>
        <begin position="110"/>
        <end position="252"/>
    </location>
</feature>
<dbReference type="EMBL" id="MU839846">
    <property type="protein sequence ID" value="KAK1750542.1"/>
    <property type="molecule type" value="Genomic_DNA"/>
</dbReference>
<name>A0AAJ0B2U4_9PEZI</name>
<evidence type="ECO:0000259" key="2">
    <source>
        <dbReference type="PROSITE" id="PS50405"/>
    </source>
</evidence>
<dbReference type="InterPro" id="IPR036249">
    <property type="entry name" value="Thioredoxin-like_sf"/>
</dbReference>
<dbReference type="InterPro" id="IPR050213">
    <property type="entry name" value="GST_superfamily"/>
</dbReference>
<dbReference type="Gene3D" id="3.40.30.10">
    <property type="entry name" value="Glutaredoxin"/>
    <property type="match status" value="1"/>
</dbReference>
<reference evidence="3" key="1">
    <citation type="submission" date="2023-06" db="EMBL/GenBank/DDBJ databases">
        <title>Genome-scale phylogeny and comparative genomics of the fungal order Sordariales.</title>
        <authorList>
            <consortium name="Lawrence Berkeley National Laboratory"/>
            <person name="Hensen N."/>
            <person name="Bonometti L."/>
            <person name="Westerberg I."/>
            <person name="Brannstrom I.O."/>
            <person name="Guillou S."/>
            <person name="Cros-Aarteil S."/>
            <person name="Calhoun S."/>
            <person name="Haridas S."/>
            <person name="Kuo A."/>
            <person name="Mondo S."/>
            <person name="Pangilinan J."/>
            <person name="Riley R."/>
            <person name="Labutti K."/>
            <person name="Andreopoulos B."/>
            <person name="Lipzen A."/>
            <person name="Chen C."/>
            <person name="Yanf M."/>
            <person name="Daum C."/>
            <person name="Ng V."/>
            <person name="Clum A."/>
            <person name="Steindorff A."/>
            <person name="Ohm R."/>
            <person name="Martin F."/>
            <person name="Silar P."/>
            <person name="Natvig D."/>
            <person name="Lalanne C."/>
            <person name="Gautier V."/>
            <person name="Ament-Velasquez S.L."/>
            <person name="Kruys A."/>
            <person name="Hutchinson M.I."/>
            <person name="Powell A.J."/>
            <person name="Barry K."/>
            <person name="Miller A.N."/>
            <person name="Grigoriev I.V."/>
            <person name="Debuchy R."/>
            <person name="Gladieux P."/>
            <person name="Thoren M.H."/>
            <person name="Johannesson H."/>
        </authorList>
    </citation>
    <scope>NUCLEOTIDE SEQUENCE</scope>
    <source>
        <strain evidence="3">PSN4</strain>
    </source>
</reference>
<gene>
    <name evidence="3" type="ORF">QBC47DRAFT_393684</name>
</gene>
<evidence type="ECO:0000313" key="3">
    <source>
        <dbReference type="EMBL" id="KAK1750542.1"/>
    </source>
</evidence>
<dbReference type="Gene3D" id="1.20.1050.10">
    <property type="match status" value="1"/>
</dbReference>
<comment type="caution">
    <text evidence="3">The sequence shown here is derived from an EMBL/GenBank/DDBJ whole genome shotgun (WGS) entry which is preliminary data.</text>
</comment>
<dbReference type="GO" id="GO:0006749">
    <property type="term" value="P:glutathione metabolic process"/>
    <property type="evidence" value="ECO:0007669"/>
    <property type="project" value="TreeGrafter"/>
</dbReference>
<dbReference type="AlphaFoldDB" id="A0AAJ0B2U4"/>
<protein>
    <submittedName>
        <fullName evidence="3">Glutathione S-transferase</fullName>
    </submittedName>
</protein>
<keyword evidence="4" id="KW-1185">Reference proteome</keyword>
<evidence type="ECO:0000313" key="4">
    <source>
        <dbReference type="Proteomes" id="UP001239445"/>
    </source>
</evidence>
<sequence>MAETAPKRQKTSKSTPYHLVYWPGLPGRGEHVRLVLEEAGAEYTDTAHTEGGMGEVLSYIQGKQPPVDDVANLPVCAPPILRHGELVINQTPNIVLYIGKREGLVGDAEDEDGMWRVNALVLTALDGLSNEVHDCHHPIATGLYYEDQKEESLRRSADYVKNRLPKFLGYFQRVLEAKASGDGPWLYGGNLTVADLVLFQCLDGVKYMFPKAMAKLQREGKHDRVFALYDAVKERPRIKAYLESKRRQKYGMGIYRYYEELDLEG</sequence>
<dbReference type="PANTHER" id="PTHR11571:SF263">
    <property type="entry name" value="GLUTATHIONE S-TRANSFERASE"/>
    <property type="match status" value="1"/>
</dbReference>
<dbReference type="FunFam" id="1.20.1050.10:FF:000051">
    <property type="entry name" value="Glutathione S-transferase"/>
    <property type="match status" value="1"/>
</dbReference>
<feature type="domain" description="GST N-terminal" evidence="1">
    <location>
        <begin position="16"/>
        <end position="106"/>
    </location>
</feature>
<dbReference type="Proteomes" id="UP001239445">
    <property type="component" value="Unassembled WGS sequence"/>
</dbReference>
<organism evidence="3 4">
    <name type="scientific">Echria macrotheca</name>
    <dbReference type="NCBI Taxonomy" id="438768"/>
    <lineage>
        <taxon>Eukaryota</taxon>
        <taxon>Fungi</taxon>
        <taxon>Dikarya</taxon>
        <taxon>Ascomycota</taxon>
        <taxon>Pezizomycotina</taxon>
        <taxon>Sordariomycetes</taxon>
        <taxon>Sordariomycetidae</taxon>
        <taxon>Sordariales</taxon>
        <taxon>Schizotheciaceae</taxon>
        <taxon>Echria</taxon>
    </lineage>
</organism>
<dbReference type="CDD" id="cd03192">
    <property type="entry name" value="GST_C_Sigma_like"/>
    <property type="match status" value="1"/>
</dbReference>